<evidence type="ECO:0000259" key="5">
    <source>
        <dbReference type="Pfam" id="PF00135"/>
    </source>
</evidence>
<dbReference type="SUPFAM" id="SSF53474">
    <property type="entry name" value="alpha/beta-Hydrolases"/>
    <property type="match status" value="1"/>
</dbReference>
<keyword evidence="3" id="KW-0378">Hydrolase</keyword>
<feature type="signal peptide" evidence="4">
    <location>
        <begin position="1"/>
        <end position="22"/>
    </location>
</feature>
<dbReference type="GO" id="GO:0052689">
    <property type="term" value="F:carboxylic ester hydrolase activity"/>
    <property type="evidence" value="ECO:0007669"/>
    <property type="project" value="UniProtKB-KW"/>
</dbReference>
<comment type="similarity">
    <text evidence="1">Belongs to the type-B carboxylesterase/lipase family.</text>
</comment>
<dbReference type="PANTHER" id="PTHR43918">
    <property type="entry name" value="ACETYLCHOLINESTERASE"/>
    <property type="match status" value="1"/>
</dbReference>
<feature type="domain" description="Carboxylesterase type B" evidence="5">
    <location>
        <begin position="34"/>
        <end position="515"/>
    </location>
</feature>
<evidence type="ECO:0000256" key="4">
    <source>
        <dbReference type="SAM" id="SignalP"/>
    </source>
</evidence>
<dbReference type="InterPro" id="IPR002018">
    <property type="entry name" value="CarbesteraseB"/>
</dbReference>
<comment type="caution">
    <text evidence="6">The sequence shown here is derived from an EMBL/GenBank/DDBJ whole genome shotgun (WGS) entry which is preliminary data.</text>
</comment>
<evidence type="ECO:0000256" key="3">
    <source>
        <dbReference type="ARBA" id="ARBA00022801"/>
    </source>
</evidence>
<feature type="non-terminal residue" evidence="6">
    <location>
        <position position="515"/>
    </location>
</feature>
<dbReference type="InterPro" id="IPR019819">
    <property type="entry name" value="Carboxylesterase_B_CS"/>
</dbReference>
<evidence type="ECO:0000313" key="7">
    <source>
        <dbReference type="Proteomes" id="UP000678393"/>
    </source>
</evidence>
<sequence>MYVLVSLAWTLSAALLHREVSGSNYQDRRDYRYDNIVHTSHGSVQGQTENIPVKDGGHVKVDVFQGIPFARPPVGDLRFRRPLPADPWSGTLQATTPPNTCVQVLRNDTAPFPRPLTPVSEDCLYLNIWRPRCPGTGGKLATMVWHHGELFTFDSSVTDLYNGSFLAASQCVIVASMNYRLGAFGFLYLGIPESPGNMGLLDITLALTWIKDNMRNFGGDPNKITVFGQAFGADIVSLMLLSPLTRNLFNNAIVQGGSPKLRFVHRSTQASLTAALELARRLNCPTDNQTAAAQCLRQVDAADLALQHLIMTSTFVYLTVATTDGYFLTKDPQVSLDTGDLKPCDIITGNNKDAGTYGLALALPATYNFRRSPPLLNDQDLDSSLTVILGTLFKPEFIARLIVELKMFYKYSMLRQEAGNPSLALLNLVTNDAFFYCPNRRLVAAYANTSQNVYLYAFNHARDITTLDPWVGAHIVVEVPFVLGTTSPDYPDFSPRETKLKQSVMKLWANFAKSG</sequence>
<feature type="chain" id="PRO_5035912048" description="Carboxylesterase type B domain-containing protein" evidence="4">
    <location>
        <begin position="23"/>
        <end position="515"/>
    </location>
</feature>
<gene>
    <name evidence="6" type="ORF">CUNI_LOCUS10552</name>
</gene>
<keyword evidence="7" id="KW-1185">Reference proteome</keyword>
<dbReference type="PROSITE" id="PS00941">
    <property type="entry name" value="CARBOXYLESTERASE_B_2"/>
    <property type="match status" value="1"/>
</dbReference>
<dbReference type="EMBL" id="CAJHNH020001924">
    <property type="protein sequence ID" value="CAG5124994.1"/>
    <property type="molecule type" value="Genomic_DNA"/>
</dbReference>
<accession>A0A8S3Z6B1</accession>
<protein>
    <recommendedName>
        <fullName evidence="5">Carboxylesterase type B domain-containing protein</fullName>
    </recommendedName>
</protein>
<evidence type="ECO:0000256" key="2">
    <source>
        <dbReference type="ARBA" id="ARBA00022487"/>
    </source>
</evidence>
<name>A0A8S3Z6B1_9EUPU</name>
<dbReference type="InterPro" id="IPR029058">
    <property type="entry name" value="AB_hydrolase_fold"/>
</dbReference>
<dbReference type="InterPro" id="IPR050654">
    <property type="entry name" value="AChE-related_enzymes"/>
</dbReference>
<keyword evidence="4" id="KW-0732">Signal</keyword>
<dbReference type="Pfam" id="PF00135">
    <property type="entry name" value="COesterase"/>
    <property type="match status" value="1"/>
</dbReference>
<keyword evidence="2" id="KW-0719">Serine esterase</keyword>
<evidence type="ECO:0000313" key="6">
    <source>
        <dbReference type="EMBL" id="CAG5124994.1"/>
    </source>
</evidence>
<dbReference type="Gene3D" id="3.40.50.1820">
    <property type="entry name" value="alpha/beta hydrolase"/>
    <property type="match status" value="1"/>
</dbReference>
<dbReference type="Proteomes" id="UP000678393">
    <property type="component" value="Unassembled WGS sequence"/>
</dbReference>
<proteinExistence type="inferred from homology"/>
<evidence type="ECO:0000256" key="1">
    <source>
        <dbReference type="ARBA" id="ARBA00005964"/>
    </source>
</evidence>
<dbReference type="AlphaFoldDB" id="A0A8S3Z6B1"/>
<organism evidence="6 7">
    <name type="scientific">Candidula unifasciata</name>
    <dbReference type="NCBI Taxonomy" id="100452"/>
    <lineage>
        <taxon>Eukaryota</taxon>
        <taxon>Metazoa</taxon>
        <taxon>Spiralia</taxon>
        <taxon>Lophotrochozoa</taxon>
        <taxon>Mollusca</taxon>
        <taxon>Gastropoda</taxon>
        <taxon>Heterobranchia</taxon>
        <taxon>Euthyneura</taxon>
        <taxon>Panpulmonata</taxon>
        <taxon>Eupulmonata</taxon>
        <taxon>Stylommatophora</taxon>
        <taxon>Helicina</taxon>
        <taxon>Helicoidea</taxon>
        <taxon>Geomitridae</taxon>
        <taxon>Candidula</taxon>
    </lineage>
</organism>
<reference evidence="6" key="1">
    <citation type="submission" date="2021-04" db="EMBL/GenBank/DDBJ databases">
        <authorList>
            <consortium name="Molecular Ecology Group"/>
        </authorList>
    </citation>
    <scope>NUCLEOTIDE SEQUENCE</scope>
</reference>
<dbReference type="PANTHER" id="PTHR43918:SF4">
    <property type="entry name" value="CARBOXYLIC ESTER HYDROLASE"/>
    <property type="match status" value="1"/>
</dbReference>
<dbReference type="OrthoDB" id="3200163at2759"/>